<dbReference type="Proteomes" id="UP000735302">
    <property type="component" value="Unassembled WGS sequence"/>
</dbReference>
<evidence type="ECO:0000313" key="5">
    <source>
        <dbReference type="EMBL" id="GFN99508.1"/>
    </source>
</evidence>
<evidence type="ECO:0000256" key="1">
    <source>
        <dbReference type="ARBA" id="ARBA00004196"/>
    </source>
</evidence>
<feature type="signal peptide" evidence="3">
    <location>
        <begin position="1"/>
        <end position="24"/>
    </location>
</feature>
<dbReference type="SMART" id="SM00062">
    <property type="entry name" value="PBPb"/>
    <property type="match status" value="1"/>
</dbReference>
<comment type="caution">
    <text evidence="5">The sequence shown here is derived from an EMBL/GenBank/DDBJ whole genome shotgun (WGS) entry which is preliminary data.</text>
</comment>
<accession>A0AAV3ZW36</accession>
<evidence type="ECO:0000259" key="4">
    <source>
        <dbReference type="SMART" id="SM00062"/>
    </source>
</evidence>
<dbReference type="SUPFAM" id="SSF53850">
    <property type="entry name" value="Periplasmic binding protein-like II"/>
    <property type="match status" value="2"/>
</dbReference>
<feature type="chain" id="PRO_5043640836" evidence="3">
    <location>
        <begin position="25"/>
        <end position="417"/>
    </location>
</feature>
<gene>
    <name evidence="5" type="ORF">PoB_002601400</name>
</gene>
<sequence>MASMMYGHFSLLFVLLFTLDLTLACRRCPDPPKPVEDESHDKKTWLFAVDGRRQPYNFLDNDGELVGFDVDFMHAVCKAAKKQCKMVLSEFTECIYTHRDINYPGRGLMAEWFDGCPGFVTAVDREDTFDFTDPYFDTYASYTVAPGNPSSFDPTSNDFSQFKITHLTGAVTNSKCLARLKKKVGTIIVAADLPEAKALLLNRTADVLFSPRSKIPGLEVLPYRGRCDNGGTAIMTKKGSRLASWWNPAFKSLVESGEFDRLCDASRAKYNSRIRCKTSPTHSIPSDSEHHHDKVWLFSASGRRAPFNYVDNEGRLVGFNVDFVQKVCEVAGRKCATVLTEFTECTYTHRNVNFPGRGLMGGWIDACTGYGDTLDRENSFDFTDAYLMSDSFYSVAPGNPSGFDSTKSDFSNFTFSK</sequence>
<dbReference type="PANTHER" id="PTHR35936:SF19">
    <property type="entry name" value="AMINO-ACID-BINDING PROTEIN YXEM-RELATED"/>
    <property type="match status" value="1"/>
</dbReference>
<reference evidence="5 6" key="1">
    <citation type="journal article" date="2021" name="Elife">
        <title>Chloroplast acquisition without the gene transfer in kleptoplastic sea slugs, Plakobranchus ocellatus.</title>
        <authorList>
            <person name="Maeda T."/>
            <person name="Takahashi S."/>
            <person name="Yoshida T."/>
            <person name="Shimamura S."/>
            <person name="Takaki Y."/>
            <person name="Nagai Y."/>
            <person name="Toyoda A."/>
            <person name="Suzuki Y."/>
            <person name="Arimoto A."/>
            <person name="Ishii H."/>
            <person name="Satoh N."/>
            <person name="Nishiyama T."/>
            <person name="Hasebe M."/>
            <person name="Maruyama T."/>
            <person name="Minagawa J."/>
            <person name="Obokata J."/>
            <person name="Shigenobu S."/>
        </authorList>
    </citation>
    <scope>NUCLEOTIDE SEQUENCE [LARGE SCALE GENOMIC DNA]</scope>
</reference>
<dbReference type="PANTHER" id="PTHR35936">
    <property type="entry name" value="MEMBRANE-BOUND LYTIC MUREIN TRANSGLYCOSYLASE F"/>
    <property type="match status" value="1"/>
</dbReference>
<organism evidence="5 6">
    <name type="scientific">Plakobranchus ocellatus</name>
    <dbReference type="NCBI Taxonomy" id="259542"/>
    <lineage>
        <taxon>Eukaryota</taxon>
        <taxon>Metazoa</taxon>
        <taxon>Spiralia</taxon>
        <taxon>Lophotrochozoa</taxon>
        <taxon>Mollusca</taxon>
        <taxon>Gastropoda</taxon>
        <taxon>Heterobranchia</taxon>
        <taxon>Euthyneura</taxon>
        <taxon>Panpulmonata</taxon>
        <taxon>Sacoglossa</taxon>
        <taxon>Placobranchoidea</taxon>
        <taxon>Plakobranchidae</taxon>
        <taxon>Plakobranchus</taxon>
    </lineage>
</organism>
<proteinExistence type="predicted"/>
<evidence type="ECO:0000313" key="6">
    <source>
        <dbReference type="Proteomes" id="UP000735302"/>
    </source>
</evidence>
<dbReference type="AlphaFoldDB" id="A0AAV3ZW36"/>
<keyword evidence="2 3" id="KW-0732">Signal</keyword>
<evidence type="ECO:0000256" key="3">
    <source>
        <dbReference type="SAM" id="SignalP"/>
    </source>
</evidence>
<keyword evidence="6" id="KW-1185">Reference proteome</keyword>
<dbReference type="EMBL" id="BLXT01003003">
    <property type="protein sequence ID" value="GFN99508.1"/>
    <property type="molecule type" value="Genomic_DNA"/>
</dbReference>
<dbReference type="PROSITE" id="PS01039">
    <property type="entry name" value="SBP_BACTERIAL_3"/>
    <property type="match status" value="1"/>
</dbReference>
<protein>
    <submittedName>
        <fullName evidence="5">Arginine-binding extracellular protein artp-like</fullName>
    </submittedName>
</protein>
<dbReference type="InterPro" id="IPR018313">
    <property type="entry name" value="SBP_3_CS"/>
</dbReference>
<evidence type="ECO:0000256" key="2">
    <source>
        <dbReference type="ARBA" id="ARBA00022729"/>
    </source>
</evidence>
<dbReference type="InterPro" id="IPR001638">
    <property type="entry name" value="Solute-binding_3/MltF_N"/>
</dbReference>
<comment type="subcellular location">
    <subcellularLocation>
        <location evidence="1">Cell envelope</location>
    </subcellularLocation>
</comment>
<feature type="domain" description="Solute-binding protein family 3/N-terminal" evidence="4">
    <location>
        <begin position="44"/>
        <end position="270"/>
    </location>
</feature>
<name>A0AAV3ZW36_9GAST</name>
<dbReference type="Pfam" id="PF00497">
    <property type="entry name" value="SBP_bac_3"/>
    <property type="match status" value="2"/>
</dbReference>
<dbReference type="Gene3D" id="3.40.190.10">
    <property type="entry name" value="Periplasmic binding protein-like II"/>
    <property type="match status" value="3"/>
</dbReference>